<dbReference type="Proteomes" id="UP001295794">
    <property type="component" value="Unassembled WGS sequence"/>
</dbReference>
<dbReference type="AlphaFoldDB" id="A0AAD2Q7G3"/>
<evidence type="ECO:0000313" key="2">
    <source>
        <dbReference type="Proteomes" id="UP001295794"/>
    </source>
</evidence>
<feature type="non-terminal residue" evidence="1">
    <location>
        <position position="55"/>
    </location>
</feature>
<accession>A0AAD2Q7G3</accession>
<comment type="caution">
    <text evidence="1">The sequence shown here is derived from an EMBL/GenBank/DDBJ whole genome shotgun (WGS) entry which is preliminary data.</text>
</comment>
<evidence type="ECO:0000313" key="1">
    <source>
        <dbReference type="EMBL" id="CAK5282357.1"/>
    </source>
</evidence>
<keyword evidence="2" id="KW-1185">Reference proteome</keyword>
<proteinExistence type="predicted"/>
<gene>
    <name evidence="1" type="ORF">MYCIT1_LOCUS34046</name>
</gene>
<name>A0AAD2Q7G3_9AGAR</name>
<dbReference type="EMBL" id="CAVNYO010000453">
    <property type="protein sequence ID" value="CAK5282357.1"/>
    <property type="molecule type" value="Genomic_DNA"/>
</dbReference>
<organism evidence="1 2">
    <name type="scientific">Mycena citricolor</name>
    <dbReference type="NCBI Taxonomy" id="2018698"/>
    <lineage>
        <taxon>Eukaryota</taxon>
        <taxon>Fungi</taxon>
        <taxon>Dikarya</taxon>
        <taxon>Basidiomycota</taxon>
        <taxon>Agaricomycotina</taxon>
        <taxon>Agaricomycetes</taxon>
        <taxon>Agaricomycetidae</taxon>
        <taxon>Agaricales</taxon>
        <taxon>Marasmiineae</taxon>
        <taxon>Mycenaceae</taxon>
        <taxon>Mycena</taxon>
    </lineage>
</organism>
<sequence>MTYCECDNAARHVMTALGSEEVARREVGGGNWWRARFVPGCIPTNSSIPFVSTRV</sequence>
<reference evidence="1" key="1">
    <citation type="submission" date="2023-11" db="EMBL/GenBank/DDBJ databases">
        <authorList>
            <person name="De Vega J J."/>
            <person name="De Vega J J."/>
        </authorList>
    </citation>
    <scope>NUCLEOTIDE SEQUENCE</scope>
</reference>
<protein>
    <submittedName>
        <fullName evidence="1">Uncharacterized protein</fullName>
    </submittedName>
</protein>